<dbReference type="KEGG" id="ppsc:EHS13_12075"/>
<evidence type="ECO:0000313" key="7">
    <source>
        <dbReference type="Proteomes" id="UP000426246"/>
    </source>
</evidence>
<evidence type="ECO:0000256" key="3">
    <source>
        <dbReference type="ARBA" id="ARBA00023163"/>
    </source>
</evidence>
<dbReference type="EMBL" id="CP034235">
    <property type="protein sequence ID" value="QGQ95565.1"/>
    <property type="molecule type" value="Genomic_DNA"/>
</dbReference>
<dbReference type="PANTHER" id="PTHR30136">
    <property type="entry name" value="HELIX-TURN-HELIX TRANSCRIPTIONAL REGULATOR, ICLR FAMILY"/>
    <property type="match status" value="1"/>
</dbReference>
<accession>A0A6B8RIX4</accession>
<dbReference type="SUPFAM" id="SSF46785">
    <property type="entry name" value="Winged helix' DNA-binding domain"/>
    <property type="match status" value="1"/>
</dbReference>
<protein>
    <submittedName>
        <fullName evidence="6">IclR family transcriptional regulator</fullName>
    </submittedName>
</protein>
<keyword evidence="2" id="KW-0238">DNA-binding</keyword>
<dbReference type="InterPro" id="IPR005471">
    <property type="entry name" value="Tscrpt_reg_IclR_N"/>
</dbReference>
<dbReference type="GO" id="GO:0003677">
    <property type="term" value="F:DNA binding"/>
    <property type="evidence" value="ECO:0007669"/>
    <property type="project" value="UniProtKB-KW"/>
</dbReference>
<evidence type="ECO:0000259" key="4">
    <source>
        <dbReference type="PROSITE" id="PS51077"/>
    </source>
</evidence>
<dbReference type="AlphaFoldDB" id="A0A6B8RIX4"/>
<keyword evidence="7" id="KW-1185">Reference proteome</keyword>
<dbReference type="SUPFAM" id="SSF55781">
    <property type="entry name" value="GAF domain-like"/>
    <property type="match status" value="1"/>
</dbReference>
<organism evidence="6 7">
    <name type="scientific">Paenibacillus psychroresistens</name>
    <dbReference type="NCBI Taxonomy" id="1778678"/>
    <lineage>
        <taxon>Bacteria</taxon>
        <taxon>Bacillati</taxon>
        <taxon>Bacillota</taxon>
        <taxon>Bacilli</taxon>
        <taxon>Bacillales</taxon>
        <taxon>Paenibacillaceae</taxon>
        <taxon>Paenibacillus</taxon>
    </lineage>
</organism>
<dbReference type="PROSITE" id="PS51078">
    <property type="entry name" value="ICLR_ED"/>
    <property type="match status" value="1"/>
</dbReference>
<gene>
    <name evidence="6" type="ORF">EHS13_12075</name>
</gene>
<dbReference type="GO" id="GO:0003700">
    <property type="term" value="F:DNA-binding transcription factor activity"/>
    <property type="evidence" value="ECO:0007669"/>
    <property type="project" value="TreeGrafter"/>
</dbReference>
<keyword evidence="3" id="KW-0804">Transcription</keyword>
<dbReference type="InterPro" id="IPR014757">
    <property type="entry name" value="Tscrpt_reg_IclR_C"/>
</dbReference>
<dbReference type="Proteomes" id="UP000426246">
    <property type="component" value="Chromosome"/>
</dbReference>
<evidence type="ECO:0000256" key="2">
    <source>
        <dbReference type="ARBA" id="ARBA00023125"/>
    </source>
</evidence>
<name>A0A6B8RIX4_9BACL</name>
<dbReference type="InterPro" id="IPR029016">
    <property type="entry name" value="GAF-like_dom_sf"/>
</dbReference>
<dbReference type="PANTHER" id="PTHR30136:SF24">
    <property type="entry name" value="HTH-TYPE TRANSCRIPTIONAL REPRESSOR ALLR"/>
    <property type="match status" value="1"/>
</dbReference>
<reference evidence="7" key="1">
    <citation type="submission" date="2018-11" db="EMBL/GenBank/DDBJ databases">
        <title>Complete genome sequence of Paenibacillus sp. ML311-T8.</title>
        <authorList>
            <person name="Nam Y.-D."/>
            <person name="Kang J."/>
            <person name="Chung W.-H."/>
            <person name="Park Y.S."/>
        </authorList>
    </citation>
    <scope>NUCLEOTIDE SEQUENCE [LARGE SCALE GENOMIC DNA]</scope>
    <source>
        <strain evidence="7">ML311-T8</strain>
    </source>
</reference>
<dbReference type="Pfam" id="PF09339">
    <property type="entry name" value="HTH_IclR"/>
    <property type="match status" value="1"/>
</dbReference>
<dbReference type="InterPro" id="IPR050707">
    <property type="entry name" value="HTH_MetabolicPath_Reg"/>
</dbReference>
<evidence type="ECO:0000313" key="6">
    <source>
        <dbReference type="EMBL" id="QGQ95565.1"/>
    </source>
</evidence>
<evidence type="ECO:0000259" key="5">
    <source>
        <dbReference type="PROSITE" id="PS51078"/>
    </source>
</evidence>
<dbReference type="SMART" id="SM00346">
    <property type="entry name" value="HTH_ICLR"/>
    <property type="match status" value="1"/>
</dbReference>
<dbReference type="InterPro" id="IPR036390">
    <property type="entry name" value="WH_DNA-bd_sf"/>
</dbReference>
<sequence>MRFNTLLLIHTVKLGEWLMELGKSDPETQIKEKQDRYAIHSIEKALDVIEVLSARDSVSLIELAELVNQPKSSLYRIILTLEKRGFISRSDEDGKYCLGYKQLVITKNLLERSSLRNAALTDMTKLVSKYGDTVNLCVLFEQDILYVEIIEGTYALRMSDKVGSKSPFHATATGKTISSFLPEGKVKEMITAKGLPQLTPNTIIDEHALFLELNQIKEQGFALDNEEIVQGARCIAAPIFDMFGHIQGAISLSGALHRLPNEHIPAIASDLKEAGLNISRKLGYLSK</sequence>
<dbReference type="Gene3D" id="3.30.450.40">
    <property type="match status" value="1"/>
</dbReference>
<evidence type="ECO:0000256" key="1">
    <source>
        <dbReference type="ARBA" id="ARBA00023015"/>
    </source>
</evidence>
<dbReference type="Gene3D" id="1.10.10.10">
    <property type="entry name" value="Winged helix-like DNA-binding domain superfamily/Winged helix DNA-binding domain"/>
    <property type="match status" value="1"/>
</dbReference>
<dbReference type="GO" id="GO:0045892">
    <property type="term" value="P:negative regulation of DNA-templated transcription"/>
    <property type="evidence" value="ECO:0007669"/>
    <property type="project" value="TreeGrafter"/>
</dbReference>
<dbReference type="Pfam" id="PF01614">
    <property type="entry name" value="IclR_C"/>
    <property type="match status" value="1"/>
</dbReference>
<feature type="domain" description="IclR-ED" evidence="5">
    <location>
        <begin position="101"/>
        <end position="284"/>
    </location>
</feature>
<feature type="domain" description="HTH iclR-type" evidence="4">
    <location>
        <begin position="39"/>
        <end position="100"/>
    </location>
</feature>
<proteinExistence type="predicted"/>
<dbReference type="PROSITE" id="PS51077">
    <property type="entry name" value="HTH_ICLR"/>
    <property type="match status" value="1"/>
</dbReference>
<keyword evidence="1" id="KW-0805">Transcription regulation</keyword>
<dbReference type="InterPro" id="IPR036388">
    <property type="entry name" value="WH-like_DNA-bd_sf"/>
</dbReference>